<keyword evidence="9 10" id="KW-0066">ATP synthesis</keyword>
<protein>
    <recommendedName>
        <fullName evidence="10">ATP synthase gamma chain</fullName>
    </recommendedName>
    <alternativeName>
        <fullName evidence="10">ATP synthase F1 sector gamma subunit</fullName>
    </alternativeName>
    <alternativeName>
        <fullName evidence="10">F-ATPase gamma subunit</fullName>
    </alternativeName>
</protein>
<comment type="caution">
    <text evidence="11">The sequence shown here is derived from an EMBL/GenBank/DDBJ whole genome shotgun (WGS) entry which is preliminary data.</text>
</comment>
<dbReference type="GO" id="GO:0046933">
    <property type="term" value="F:proton-transporting ATP synthase activity, rotational mechanism"/>
    <property type="evidence" value="ECO:0007669"/>
    <property type="project" value="UniProtKB-UniRule"/>
</dbReference>
<dbReference type="InterPro" id="IPR000131">
    <property type="entry name" value="ATP_synth_F1_gsu"/>
</dbReference>
<dbReference type="PRINTS" id="PR00126">
    <property type="entry name" value="ATPASEGAMMA"/>
</dbReference>
<gene>
    <name evidence="10" type="primary">atpG</name>
    <name evidence="11" type="ORF">M972_11201</name>
</gene>
<dbReference type="InterPro" id="IPR035968">
    <property type="entry name" value="ATP_synth_F1_ATPase_gsu"/>
</dbReference>
<keyword evidence="7 10" id="KW-0472">Membrane</keyword>
<dbReference type="Gene3D" id="3.40.1380.10">
    <property type="match status" value="1"/>
</dbReference>
<evidence type="ECO:0000256" key="4">
    <source>
        <dbReference type="ARBA" id="ARBA00022448"/>
    </source>
</evidence>
<accession>A0AB36TBR5</accession>
<sequence length="295" mass="34161">MAHINEIKLRMKSIRETRQITNAMKLISAAKLKKAKKQLEKASPYFEKVRSTMADILLRSGKIENKYFHARDEKTDKKKAYIVITGEKGFAGGYNHNIIKFTEECLKQDKDPLLFVAGNVGRNHFLKNKYNVYMEFDYPVQNPSIYMAREIMEVILDLFDKEVFDELYIIYTHMFSNIKMEPSIIKLLPLELDTLKEKLQINESTEKIVDGCMEYEPDPEYVFNVLVRKYIKGVVYGAFVESFTSEQNSRMTAMDNATANANDMLKKLDLLYNRARQSKITQDITEIVGGAEALK</sequence>
<evidence type="ECO:0000256" key="6">
    <source>
        <dbReference type="ARBA" id="ARBA00023065"/>
    </source>
</evidence>
<keyword evidence="5 10" id="KW-0375">Hydrogen ion transport</keyword>
<comment type="subcellular location">
    <subcellularLocation>
        <location evidence="10">Cell membrane</location>
        <topology evidence="10">Peripheral membrane protein</topology>
    </subcellularLocation>
    <subcellularLocation>
        <location evidence="2">Membrane</location>
        <topology evidence="2">Peripheral membrane protein</topology>
    </subcellularLocation>
</comment>
<proteinExistence type="inferred from homology"/>
<dbReference type="PANTHER" id="PTHR11693:SF22">
    <property type="entry name" value="ATP SYNTHASE SUBUNIT GAMMA, MITOCHONDRIAL"/>
    <property type="match status" value="1"/>
</dbReference>
<evidence type="ECO:0000256" key="9">
    <source>
        <dbReference type="ARBA" id="ARBA00023310"/>
    </source>
</evidence>
<dbReference type="CDD" id="cd12151">
    <property type="entry name" value="F1-ATPase_gamma"/>
    <property type="match status" value="1"/>
</dbReference>
<dbReference type="Proteomes" id="UP000223596">
    <property type="component" value="Unassembled WGS sequence"/>
</dbReference>
<dbReference type="SMR" id="A0AB36TBR5"/>
<dbReference type="Pfam" id="PF00231">
    <property type="entry name" value="ATP-synt"/>
    <property type="match status" value="1"/>
</dbReference>
<dbReference type="NCBIfam" id="TIGR01146">
    <property type="entry name" value="ATPsyn_F1gamma"/>
    <property type="match status" value="1"/>
</dbReference>
<comment type="function">
    <text evidence="1 10">Produces ATP from ADP in the presence of a proton gradient across the membrane. The gamma chain is believed to be important in regulating ATPase activity and the flow of protons through the CF(0) complex.</text>
</comment>
<keyword evidence="8 10" id="KW-0139">CF(1)</keyword>
<reference evidence="11 12" key="1">
    <citation type="submission" date="2017-09" db="EMBL/GenBank/DDBJ databases">
        <title>Evaluation of Pacific Biosciences Sequencing Technology to Finishing C. thermocellum Genome Sequences.</title>
        <authorList>
            <person name="Brown S."/>
        </authorList>
    </citation>
    <scope>NUCLEOTIDE SEQUENCE [LARGE SCALE GENOMIC DNA]</scope>
    <source>
        <strain evidence="11 12">AD2</strain>
    </source>
</reference>
<dbReference type="RefSeq" id="WP_003515457.1">
    <property type="nucleotide sequence ID" value="NZ_CP013828.1"/>
</dbReference>
<dbReference type="GO" id="GO:0005524">
    <property type="term" value="F:ATP binding"/>
    <property type="evidence" value="ECO:0007669"/>
    <property type="project" value="UniProtKB-UniRule"/>
</dbReference>
<evidence type="ECO:0000256" key="8">
    <source>
        <dbReference type="ARBA" id="ARBA00023196"/>
    </source>
</evidence>
<evidence type="ECO:0000313" key="12">
    <source>
        <dbReference type="Proteomes" id="UP000223596"/>
    </source>
</evidence>
<dbReference type="GO" id="GO:0042777">
    <property type="term" value="P:proton motive force-driven plasma membrane ATP synthesis"/>
    <property type="evidence" value="ECO:0007669"/>
    <property type="project" value="UniProtKB-UniRule"/>
</dbReference>
<dbReference type="GO" id="GO:0005886">
    <property type="term" value="C:plasma membrane"/>
    <property type="evidence" value="ECO:0007669"/>
    <property type="project" value="UniProtKB-SubCell"/>
</dbReference>
<comment type="subunit">
    <text evidence="10">F-type ATPases have 2 components, CF(1) - the catalytic core - and CF(0) - the membrane proton channel. CF(1) has five subunits: alpha(3), beta(3), gamma(1), delta(1), epsilon(1). CF(0) has three main subunits: a, b and c.</text>
</comment>
<dbReference type="SUPFAM" id="SSF52943">
    <property type="entry name" value="ATP synthase (F1-ATPase), gamma subunit"/>
    <property type="match status" value="1"/>
</dbReference>
<evidence type="ECO:0000256" key="2">
    <source>
        <dbReference type="ARBA" id="ARBA00004170"/>
    </source>
</evidence>
<organism evidence="11 12">
    <name type="scientific">Acetivibrio thermocellus AD2</name>
    <dbReference type="NCBI Taxonomy" id="1138384"/>
    <lineage>
        <taxon>Bacteria</taxon>
        <taxon>Bacillati</taxon>
        <taxon>Bacillota</taxon>
        <taxon>Clostridia</taxon>
        <taxon>Eubacteriales</taxon>
        <taxon>Oscillospiraceae</taxon>
        <taxon>Acetivibrio</taxon>
    </lineage>
</organism>
<evidence type="ECO:0000256" key="1">
    <source>
        <dbReference type="ARBA" id="ARBA00003456"/>
    </source>
</evidence>
<keyword evidence="6 10" id="KW-0406">Ion transport</keyword>
<name>A0AB36TBR5_ACETH</name>
<evidence type="ECO:0000256" key="7">
    <source>
        <dbReference type="ARBA" id="ARBA00023136"/>
    </source>
</evidence>
<keyword evidence="4 10" id="KW-0813">Transport</keyword>
<dbReference type="GeneID" id="35803698"/>
<evidence type="ECO:0000256" key="3">
    <source>
        <dbReference type="ARBA" id="ARBA00007681"/>
    </source>
</evidence>
<dbReference type="EMBL" id="PDBW01000001">
    <property type="protein sequence ID" value="PFH01469.1"/>
    <property type="molecule type" value="Genomic_DNA"/>
</dbReference>
<evidence type="ECO:0000256" key="10">
    <source>
        <dbReference type="HAMAP-Rule" id="MF_00815"/>
    </source>
</evidence>
<evidence type="ECO:0000313" key="11">
    <source>
        <dbReference type="EMBL" id="PFH01469.1"/>
    </source>
</evidence>
<dbReference type="Gene3D" id="1.10.287.80">
    <property type="entry name" value="ATP synthase, gamma subunit, helix hairpin domain"/>
    <property type="match status" value="1"/>
</dbReference>
<dbReference type="GO" id="GO:0045259">
    <property type="term" value="C:proton-transporting ATP synthase complex"/>
    <property type="evidence" value="ECO:0007669"/>
    <property type="project" value="UniProtKB-KW"/>
</dbReference>
<dbReference type="AlphaFoldDB" id="A0AB36TBR5"/>
<evidence type="ECO:0000256" key="5">
    <source>
        <dbReference type="ARBA" id="ARBA00022781"/>
    </source>
</evidence>
<comment type="similarity">
    <text evidence="3 10">Belongs to the ATPase gamma chain family.</text>
</comment>
<dbReference type="HAMAP" id="MF_00815">
    <property type="entry name" value="ATP_synth_gamma_bact"/>
    <property type="match status" value="1"/>
</dbReference>
<dbReference type="PANTHER" id="PTHR11693">
    <property type="entry name" value="ATP SYNTHASE GAMMA CHAIN"/>
    <property type="match status" value="1"/>
</dbReference>
<keyword evidence="10" id="KW-1003">Cell membrane</keyword>